<dbReference type="Proteomes" id="UP001526246">
    <property type="component" value="Unassembled WGS sequence"/>
</dbReference>
<accession>A0ABT3JEM5</accession>
<dbReference type="SUPFAM" id="SSF53756">
    <property type="entry name" value="UDP-Glycosyltransferase/glycogen phosphorylase"/>
    <property type="match status" value="1"/>
</dbReference>
<sequence length="378" mass="40885">MPAKPLIVIYTGAVEVTGAMIAAYRQAIALKDDARFAIVVSDRASIRAEDFPEVSLLRLPLARVARTARSLLGYPLGTLRSARRLARLLSELGCTRLQVNDFYLLEGALTRLFGFRGTIVTWVRIDPSRYGGLLASVWLRTAAAASSSVVTVSRFMQQRLHEWSTKAELVYDPCPDLPLATPPAGKRLVFIGNYSAGKGQDVAIRAFAAVASRAADARLELYGSDLALERNRQYRRSLVELVNELGLVGQVVVGDFMPEPGDVLDGTLVALNLSESESFSLTCQEASARGVAVIATRCGGPEEIVHHGESGWLVPVGDSTAITEAMRAALADPHRTHRMGQAGAKLVRKRFSPTIFRKQITRLFNLAPVAVGNDGAST</sequence>
<dbReference type="InterPro" id="IPR001296">
    <property type="entry name" value="Glyco_trans_1"/>
</dbReference>
<dbReference type="PANTHER" id="PTHR12526:SF630">
    <property type="entry name" value="GLYCOSYLTRANSFERASE"/>
    <property type="match status" value="1"/>
</dbReference>
<feature type="domain" description="Glycosyl transferase family 1" evidence="1">
    <location>
        <begin position="185"/>
        <end position="345"/>
    </location>
</feature>
<dbReference type="PANTHER" id="PTHR12526">
    <property type="entry name" value="GLYCOSYLTRANSFERASE"/>
    <property type="match status" value="1"/>
</dbReference>
<evidence type="ECO:0000313" key="3">
    <source>
        <dbReference type="Proteomes" id="UP001526246"/>
    </source>
</evidence>
<comment type="caution">
    <text evidence="2">The sequence shown here is derived from an EMBL/GenBank/DDBJ whole genome shotgun (WGS) entry which is preliminary data.</text>
</comment>
<evidence type="ECO:0000259" key="1">
    <source>
        <dbReference type="Pfam" id="PF00534"/>
    </source>
</evidence>
<keyword evidence="3" id="KW-1185">Reference proteome</keyword>
<reference evidence="2 3" key="1">
    <citation type="submission" date="2022-10" db="EMBL/GenBank/DDBJ databases">
        <title>Sphingomonas sp.</title>
        <authorList>
            <person name="Jin C."/>
        </authorList>
    </citation>
    <scope>NUCLEOTIDE SEQUENCE [LARGE SCALE GENOMIC DNA]</scope>
    <source>
        <strain evidence="2 3">BN140010</strain>
    </source>
</reference>
<name>A0ABT3JEM5_9SPHN</name>
<dbReference type="EMBL" id="JAPDOB010000001">
    <property type="protein sequence ID" value="MCW3797517.1"/>
    <property type="molecule type" value="Genomic_DNA"/>
</dbReference>
<evidence type="ECO:0000313" key="2">
    <source>
        <dbReference type="EMBL" id="MCW3797517.1"/>
    </source>
</evidence>
<protein>
    <submittedName>
        <fullName evidence="2">Glycosyltransferase family 4 protein</fullName>
    </submittedName>
</protein>
<gene>
    <name evidence="2" type="ORF">OMW55_06840</name>
</gene>
<proteinExistence type="predicted"/>
<dbReference type="RefSeq" id="WP_264881789.1">
    <property type="nucleotide sequence ID" value="NZ_JAPDOB010000001.1"/>
</dbReference>
<dbReference type="Pfam" id="PF00534">
    <property type="entry name" value="Glycos_transf_1"/>
    <property type="match status" value="1"/>
</dbReference>
<organism evidence="2 3">
    <name type="scientific">Sphingomonas arvum</name>
    <dbReference type="NCBI Taxonomy" id="2992113"/>
    <lineage>
        <taxon>Bacteria</taxon>
        <taxon>Pseudomonadati</taxon>
        <taxon>Pseudomonadota</taxon>
        <taxon>Alphaproteobacteria</taxon>
        <taxon>Sphingomonadales</taxon>
        <taxon>Sphingomonadaceae</taxon>
        <taxon>Sphingomonas</taxon>
    </lineage>
</organism>
<dbReference type="Gene3D" id="3.40.50.2000">
    <property type="entry name" value="Glycogen Phosphorylase B"/>
    <property type="match status" value="2"/>
</dbReference>
<dbReference type="CDD" id="cd03801">
    <property type="entry name" value="GT4_PimA-like"/>
    <property type="match status" value="1"/>
</dbReference>